<organism evidence="7 8">
    <name type="scientific">Virgibacillus phasianinus</name>
    <dbReference type="NCBI Taxonomy" id="2017483"/>
    <lineage>
        <taxon>Bacteria</taxon>
        <taxon>Bacillati</taxon>
        <taxon>Bacillota</taxon>
        <taxon>Bacilli</taxon>
        <taxon>Bacillales</taxon>
        <taxon>Bacillaceae</taxon>
        <taxon>Virgibacillus</taxon>
    </lineage>
</organism>
<keyword evidence="8" id="KW-1185">Reference proteome</keyword>
<gene>
    <name evidence="7" type="ORF">CFK37_19780</name>
</gene>
<dbReference type="Pfam" id="PF13676">
    <property type="entry name" value="TIR_2"/>
    <property type="match status" value="1"/>
</dbReference>
<dbReference type="RefSeq" id="WP_089063477.1">
    <property type="nucleotide sequence ID" value="NZ_CP022315.1"/>
</dbReference>
<keyword evidence="2" id="KW-0378">Hydrolase</keyword>
<dbReference type="InterPro" id="IPR000157">
    <property type="entry name" value="TIR_dom"/>
</dbReference>
<evidence type="ECO:0000313" key="7">
    <source>
        <dbReference type="EMBL" id="ASK64226.1"/>
    </source>
</evidence>
<evidence type="ECO:0000256" key="5">
    <source>
        <dbReference type="SAM" id="Coils"/>
    </source>
</evidence>
<dbReference type="Gene3D" id="3.40.50.10140">
    <property type="entry name" value="Toll/interleukin-1 receptor homology (TIR) domain"/>
    <property type="match status" value="1"/>
</dbReference>
<evidence type="ECO:0000313" key="8">
    <source>
        <dbReference type="Proteomes" id="UP000198312"/>
    </source>
</evidence>
<dbReference type="InterPro" id="IPR035897">
    <property type="entry name" value="Toll_tir_struct_dom_sf"/>
</dbReference>
<dbReference type="OrthoDB" id="7285215at2"/>
<sequence length="282" mass="33627">MSINETNLRRTIRKEGELSKKLVAVRKRRDDEAKKINKITKKKNATRSDLQRLERYQKNLLKYEKEMTQLMEQVRKNYDDINRNKEKVDKEQKREYERMMKTIKSQTNTNENYMNKVSEVSERLNELAIDVKHTAHEKEVIEYDVFLSHSSLDKEIFVTELSEKLSNKGLNVFEDVKVFKIGQSQTDMMNMGILNSRFVVVFLSSNFIQSGWSEYEFKSFLNREINEKKIIILPIWHDVSVEEVRQYNPYLVDKFALSTEKFTIDEIVEHIFQVISMSKEED</sequence>
<dbReference type="EC" id="3.2.2.6" evidence="1"/>
<proteinExistence type="predicted"/>
<accession>A0A220U8L3</accession>
<dbReference type="PANTHER" id="PTHR32009">
    <property type="entry name" value="TMV RESISTANCE PROTEIN N-LIKE"/>
    <property type="match status" value="1"/>
</dbReference>
<dbReference type="AlphaFoldDB" id="A0A220U8L3"/>
<dbReference type="GO" id="GO:0061809">
    <property type="term" value="F:NAD+ nucleosidase activity, cyclic ADP-ribose generating"/>
    <property type="evidence" value="ECO:0007669"/>
    <property type="project" value="UniProtKB-EC"/>
</dbReference>
<name>A0A220U8L3_9BACI</name>
<feature type="coiled-coil region" evidence="5">
    <location>
        <begin position="53"/>
        <end position="130"/>
    </location>
</feature>
<dbReference type="SUPFAM" id="SSF52200">
    <property type="entry name" value="Toll/Interleukin receptor TIR domain"/>
    <property type="match status" value="1"/>
</dbReference>
<keyword evidence="5" id="KW-0175">Coiled coil</keyword>
<evidence type="ECO:0000256" key="3">
    <source>
        <dbReference type="ARBA" id="ARBA00023027"/>
    </source>
</evidence>
<dbReference type="Proteomes" id="UP000198312">
    <property type="component" value="Chromosome"/>
</dbReference>
<dbReference type="EMBL" id="CP022315">
    <property type="protein sequence ID" value="ASK64226.1"/>
    <property type="molecule type" value="Genomic_DNA"/>
</dbReference>
<keyword evidence="3" id="KW-0520">NAD</keyword>
<dbReference type="KEGG" id="vil:CFK37_19780"/>
<feature type="domain" description="TIR" evidence="6">
    <location>
        <begin position="141"/>
        <end position="275"/>
    </location>
</feature>
<evidence type="ECO:0000256" key="4">
    <source>
        <dbReference type="ARBA" id="ARBA00047304"/>
    </source>
</evidence>
<evidence type="ECO:0000256" key="1">
    <source>
        <dbReference type="ARBA" id="ARBA00011982"/>
    </source>
</evidence>
<comment type="catalytic activity">
    <reaction evidence="4">
        <text>NAD(+) + H2O = ADP-D-ribose + nicotinamide + H(+)</text>
        <dbReference type="Rhea" id="RHEA:16301"/>
        <dbReference type="ChEBI" id="CHEBI:15377"/>
        <dbReference type="ChEBI" id="CHEBI:15378"/>
        <dbReference type="ChEBI" id="CHEBI:17154"/>
        <dbReference type="ChEBI" id="CHEBI:57540"/>
        <dbReference type="ChEBI" id="CHEBI:57967"/>
        <dbReference type="EC" id="3.2.2.6"/>
    </reaction>
    <physiologicalReaction direction="left-to-right" evidence="4">
        <dbReference type="Rhea" id="RHEA:16302"/>
    </physiologicalReaction>
</comment>
<evidence type="ECO:0000259" key="6">
    <source>
        <dbReference type="PROSITE" id="PS50104"/>
    </source>
</evidence>
<dbReference type="PANTHER" id="PTHR32009:SF39">
    <property type="entry name" value="TIR DOMAIN-CONTAINING PROTEIN"/>
    <property type="match status" value="1"/>
</dbReference>
<evidence type="ECO:0000256" key="2">
    <source>
        <dbReference type="ARBA" id="ARBA00022801"/>
    </source>
</evidence>
<dbReference type="PROSITE" id="PS50104">
    <property type="entry name" value="TIR"/>
    <property type="match status" value="1"/>
</dbReference>
<dbReference type="SMART" id="SM00255">
    <property type="entry name" value="TIR"/>
    <property type="match status" value="1"/>
</dbReference>
<protein>
    <recommendedName>
        <fullName evidence="1">ADP-ribosyl cyclase/cyclic ADP-ribose hydrolase</fullName>
        <ecNumber evidence="1">3.2.2.6</ecNumber>
    </recommendedName>
</protein>
<reference evidence="7 8" key="1">
    <citation type="submission" date="2017-07" db="EMBL/GenBank/DDBJ databases">
        <title>Virgibacillus sp. LM2416.</title>
        <authorList>
            <person name="Tak E.J."/>
            <person name="Bae J.-W."/>
        </authorList>
    </citation>
    <scope>NUCLEOTIDE SEQUENCE [LARGE SCALE GENOMIC DNA]</scope>
    <source>
        <strain evidence="7 8">LM2416</strain>
    </source>
</reference>
<dbReference type="GO" id="GO:0007165">
    <property type="term" value="P:signal transduction"/>
    <property type="evidence" value="ECO:0007669"/>
    <property type="project" value="InterPro"/>
</dbReference>